<evidence type="ECO:0000259" key="1">
    <source>
        <dbReference type="Pfam" id="PF04577"/>
    </source>
</evidence>
<proteinExistence type="predicted"/>
<organism evidence="2 3">
    <name type="scientific">Gemmobacter aquaticus</name>
    <dbReference type="NCBI Taxonomy" id="490185"/>
    <lineage>
        <taxon>Bacteria</taxon>
        <taxon>Pseudomonadati</taxon>
        <taxon>Pseudomonadota</taxon>
        <taxon>Alphaproteobacteria</taxon>
        <taxon>Rhodobacterales</taxon>
        <taxon>Paracoccaceae</taxon>
        <taxon>Gemmobacter</taxon>
    </lineage>
</organism>
<gene>
    <name evidence="2" type="ORF">GCM10010991_33730</name>
</gene>
<dbReference type="RefSeq" id="WP_229704451.1">
    <property type="nucleotide sequence ID" value="NZ_BMLP01000009.1"/>
</dbReference>
<dbReference type="Pfam" id="PF04577">
    <property type="entry name" value="Glyco_transf_61"/>
    <property type="match status" value="1"/>
</dbReference>
<dbReference type="AlphaFoldDB" id="A0A917YMP0"/>
<dbReference type="InterPro" id="IPR049625">
    <property type="entry name" value="Glyco_transf_61_cat"/>
</dbReference>
<sequence>MTDFALDKWEIYPSETVWQPPAIFLPDQLDRIRTTEFADLPATLKACRGNYDIKLQPTMGYRLRDVDLVDGVLYHRNAEMHLRPRKWRGPLMPTRRETLSGAIYESWNGNRWFGMWLMDDCLTYQLAADTGAPVATRQPQPGNMSQFESMLGMTPRRLDDAHFEELFLFDDLAPNRHKASRGVAMRQQLIGDLSPEPSPGVFLLRGAAGARRVLRNEMEIASRLERDRGFRVIDPLAATVDEIVAACAGARVVAGVEGSQLTNGVAVMPPGSTLLIIQPPDRMAVPLKIFTDRQSLRFAFVVASGSGGDYEADFDEIARTLDLLD</sequence>
<dbReference type="Proteomes" id="UP000598196">
    <property type="component" value="Unassembled WGS sequence"/>
</dbReference>
<dbReference type="EMBL" id="BMLP01000009">
    <property type="protein sequence ID" value="GGO37668.1"/>
    <property type="molecule type" value="Genomic_DNA"/>
</dbReference>
<evidence type="ECO:0000313" key="3">
    <source>
        <dbReference type="Proteomes" id="UP000598196"/>
    </source>
</evidence>
<protein>
    <recommendedName>
        <fullName evidence="1">Glycosyltransferase 61 catalytic domain-containing protein</fullName>
    </recommendedName>
</protein>
<evidence type="ECO:0000313" key="2">
    <source>
        <dbReference type="EMBL" id="GGO37668.1"/>
    </source>
</evidence>
<accession>A0A917YMP0</accession>
<feature type="domain" description="Glycosyltransferase 61 catalytic" evidence="1">
    <location>
        <begin position="144"/>
        <end position="274"/>
    </location>
</feature>
<reference evidence="2 3" key="1">
    <citation type="journal article" date="2014" name="Int. J. Syst. Evol. Microbiol.">
        <title>Complete genome sequence of Corynebacterium casei LMG S-19264T (=DSM 44701T), isolated from a smear-ripened cheese.</title>
        <authorList>
            <consortium name="US DOE Joint Genome Institute (JGI-PGF)"/>
            <person name="Walter F."/>
            <person name="Albersmeier A."/>
            <person name="Kalinowski J."/>
            <person name="Ruckert C."/>
        </authorList>
    </citation>
    <scope>NUCLEOTIDE SEQUENCE [LARGE SCALE GENOMIC DNA]</scope>
    <source>
        <strain evidence="2 3">CGMCC 1.7029</strain>
    </source>
</reference>
<comment type="caution">
    <text evidence="2">The sequence shown here is derived from an EMBL/GenBank/DDBJ whole genome shotgun (WGS) entry which is preliminary data.</text>
</comment>
<name>A0A917YMP0_9RHOB</name>
<keyword evidence="3" id="KW-1185">Reference proteome</keyword>
<dbReference type="GO" id="GO:0016757">
    <property type="term" value="F:glycosyltransferase activity"/>
    <property type="evidence" value="ECO:0007669"/>
    <property type="project" value="InterPro"/>
</dbReference>